<dbReference type="Proteomes" id="UP000076004">
    <property type="component" value="Chromosome 5"/>
</dbReference>
<dbReference type="EMBL" id="LVLB01000006">
    <property type="protein sequence ID" value="KYO02239.1"/>
    <property type="molecule type" value="Genomic_DNA"/>
</dbReference>
<dbReference type="GeneID" id="29774936"/>
<evidence type="ECO:0000313" key="1">
    <source>
        <dbReference type="EMBL" id="KYO02239.1"/>
    </source>
</evidence>
<dbReference type="AlphaFoldDB" id="A0A151LSW1"/>
<dbReference type="RefSeq" id="XP_018642979.1">
    <property type="nucleotide sequence ID" value="XM_018784324.1"/>
</dbReference>
<dbReference type="VEuPathDB" id="PlasmoDB:PGABG01_0503100"/>
<protein>
    <submittedName>
        <fullName evidence="1">Uncharacterized protein</fullName>
    </submittedName>
</protein>
<organism evidence="1 2">
    <name type="scientific">Plasmodium gaboni</name>
    <dbReference type="NCBI Taxonomy" id="647221"/>
    <lineage>
        <taxon>Eukaryota</taxon>
        <taxon>Sar</taxon>
        <taxon>Alveolata</taxon>
        <taxon>Apicomplexa</taxon>
        <taxon>Aconoidasida</taxon>
        <taxon>Haemosporida</taxon>
        <taxon>Plasmodiidae</taxon>
        <taxon>Plasmodium</taxon>
        <taxon>Plasmodium (Laverania)</taxon>
    </lineage>
</organism>
<accession>A0A151LSW1</accession>
<reference evidence="1 2" key="1">
    <citation type="journal article" date="2016" name="Nat. Commun.">
        <title>Genomes of cryptic chimpanzee Plasmodium species reveal key evolutionary events leading to human malaria.</title>
        <authorList>
            <person name="Sundararaman S.A."/>
            <person name="Plenderleith L.J."/>
            <person name="Liu W."/>
            <person name="Loy D.E."/>
            <person name="Learn G.H."/>
            <person name="Li Y."/>
            <person name="Shaw K.S."/>
            <person name="Ayouba A."/>
            <person name="Peeters M."/>
            <person name="Speede S."/>
            <person name="Shaw G.M."/>
            <person name="Bushman F.D."/>
            <person name="Brisson D."/>
            <person name="Rayner J.C."/>
            <person name="Sharp P.M."/>
            <person name="Hahn B.H."/>
        </authorList>
    </citation>
    <scope>NUCLEOTIDE SEQUENCE [LARGE SCALE GENOMIC DNA]</scope>
    <source>
        <strain evidence="1 2">SY75</strain>
    </source>
</reference>
<sequence>MDEKKKVFYNYVDGMHKKNEEVHKIIEINEEIKNVEIKKLEECEKVRKNNDICINTLDNINKNKELYYDNFNREISIKKKKLLHLNFLLHDIPETIKKEKEKYEEYKKESYDKIKKITESIEDSYDMSNVDDIWVILKECKENTENTNNDIQKIYDEITLLHKDYNECKHKYQDLNELQKNRNNKLKKISETLHLLKNLKQRLNNKTNVEEVRKALEDIENLYI</sequence>
<gene>
    <name evidence="1" type="ORF">PGSY75_0504300</name>
</gene>
<name>A0A151LSW1_9APIC</name>
<dbReference type="KEGG" id="pgab:PGSY75_0504300"/>
<comment type="caution">
    <text evidence="1">The sequence shown here is derived from an EMBL/GenBank/DDBJ whole genome shotgun (WGS) entry which is preliminary data.</text>
</comment>
<dbReference type="VEuPathDB" id="PlasmoDB:PGSY75_0504300"/>
<proteinExistence type="predicted"/>
<evidence type="ECO:0000313" key="2">
    <source>
        <dbReference type="Proteomes" id="UP000076004"/>
    </source>
</evidence>